<dbReference type="EMBL" id="IACF01007688">
    <property type="protein sequence ID" value="LAB73271.1"/>
    <property type="molecule type" value="mRNA"/>
</dbReference>
<sequence>MQKFCWKRKRNALKKPHSSVFSDDTNDDEDQMNWDDEVTSKRQKVMVLEDSTIKAARLKKEGVILAEDDKWWAAISRWNAATVLQPNDHTLHDMMAQAYMQVGEYVASIKCAEKAVAVSEMWWSGYQTLGRALMGVGEVHRAVLCFSRSLRLHPDDAHIRELDLKWAAEVLASYKQLQKDKECEPSHDKMEAEEQSLEIIDLKDSPEGSFRSSCDTKENPIRAAHNNVVAASAPLKVAVDERVSITESVRFVSCCSSNKNGAGNSSKTEVETSKVDINSMICLRAKLPE</sequence>
<dbReference type="SMART" id="SM00028">
    <property type="entry name" value="TPR"/>
    <property type="match status" value="3"/>
</dbReference>
<evidence type="ECO:0000313" key="2">
    <source>
        <dbReference type="EMBL" id="LAB73271.1"/>
    </source>
</evidence>
<protein>
    <submittedName>
        <fullName evidence="2">Tetratricopeptide repeat protein 33-like</fullName>
    </submittedName>
</protein>
<dbReference type="SUPFAM" id="SSF48452">
    <property type="entry name" value="TPR-like"/>
    <property type="match status" value="1"/>
</dbReference>
<proteinExistence type="evidence at transcript level"/>
<feature type="repeat" description="TPR" evidence="1">
    <location>
        <begin position="123"/>
        <end position="156"/>
    </location>
</feature>
<dbReference type="PANTHER" id="PTHR15544:SF0">
    <property type="entry name" value="TETRATRICOPEPTIDE REPEAT PROTEIN 33"/>
    <property type="match status" value="1"/>
</dbReference>
<reference evidence="2" key="1">
    <citation type="journal article" date="2018" name="Biosci. Biotechnol. Biochem.">
        <title>Polysaccharide hydrolase of the hadal zone amphipods Hirondellea gigas.</title>
        <authorList>
            <person name="Kobayashi H."/>
            <person name="Nagahama T."/>
            <person name="Arai W."/>
            <person name="Sasagawa Y."/>
            <person name="Umeda M."/>
            <person name="Hayashi T."/>
            <person name="Nikaido I."/>
            <person name="Watanabe H."/>
            <person name="Oguri K."/>
            <person name="Kitazato H."/>
            <person name="Fujioka K."/>
            <person name="Kido Y."/>
            <person name="Takami H."/>
        </authorList>
    </citation>
    <scope>NUCLEOTIDE SEQUENCE</scope>
    <source>
        <tissue evidence="2">Whole body</tissue>
    </source>
</reference>
<dbReference type="Gene3D" id="1.25.40.10">
    <property type="entry name" value="Tetratricopeptide repeat domain"/>
    <property type="match status" value="1"/>
</dbReference>
<evidence type="ECO:0000256" key="1">
    <source>
        <dbReference type="PROSITE-ProRule" id="PRU00339"/>
    </source>
</evidence>
<dbReference type="InterPro" id="IPR019734">
    <property type="entry name" value="TPR_rpt"/>
</dbReference>
<dbReference type="InterPro" id="IPR052658">
    <property type="entry name" value="TPR-containing"/>
</dbReference>
<dbReference type="AlphaFoldDB" id="A0A2P2IGJ2"/>
<dbReference type="InterPro" id="IPR011990">
    <property type="entry name" value="TPR-like_helical_dom_sf"/>
</dbReference>
<keyword evidence="1" id="KW-0802">TPR repeat</keyword>
<accession>A0A2P2IGJ2</accession>
<name>A0A2P2IGJ2_9CRUS</name>
<organism evidence="2">
    <name type="scientific">Hirondellea gigas</name>
    <dbReference type="NCBI Taxonomy" id="1518452"/>
    <lineage>
        <taxon>Eukaryota</taxon>
        <taxon>Metazoa</taxon>
        <taxon>Ecdysozoa</taxon>
        <taxon>Arthropoda</taxon>
        <taxon>Crustacea</taxon>
        <taxon>Multicrustacea</taxon>
        <taxon>Malacostraca</taxon>
        <taxon>Eumalacostraca</taxon>
        <taxon>Peracarida</taxon>
        <taxon>Amphipoda</taxon>
        <taxon>Amphilochidea</taxon>
        <taxon>Lysianassida</taxon>
        <taxon>Lysianassidira</taxon>
        <taxon>Lysianassoidea</taxon>
        <taxon>Lysianassidae</taxon>
        <taxon>Hirondellea</taxon>
    </lineage>
</organism>
<dbReference type="PANTHER" id="PTHR15544">
    <property type="entry name" value="OSMOSIS RESPONSIVE FACTOR"/>
    <property type="match status" value="1"/>
</dbReference>
<dbReference type="PROSITE" id="PS50005">
    <property type="entry name" value="TPR"/>
    <property type="match status" value="1"/>
</dbReference>